<keyword evidence="2" id="KW-0472">Membrane</keyword>
<feature type="region of interest" description="Disordered" evidence="1">
    <location>
        <begin position="1"/>
        <end position="27"/>
    </location>
</feature>
<keyword evidence="2" id="KW-1133">Transmembrane helix</keyword>
<feature type="compositionally biased region" description="Polar residues" evidence="1">
    <location>
        <begin position="8"/>
        <end position="27"/>
    </location>
</feature>
<keyword evidence="2" id="KW-0812">Transmembrane</keyword>
<feature type="transmembrane region" description="Helical" evidence="2">
    <location>
        <begin position="239"/>
        <end position="264"/>
    </location>
</feature>
<dbReference type="InterPro" id="IPR009571">
    <property type="entry name" value="SUR7/Rim9-like_fungi"/>
</dbReference>
<dbReference type="EMBL" id="KE375178">
    <property type="protein sequence ID" value="EPQ62407.1"/>
    <property type="molecule type" value="Genomic_DNA"/>
</dbReference>
<dbReference type="GO" id="GO:0031505">
    <property type="term" value="P:fungal-type cell wall organization"/>
    <property type="evidence" value="ECO:0007669"/>
    <property type="project" value="TreeGrafter"/>
</dbReference>
<dbReference type="Pfam" id="PF06687">
    <property type="entry name" value="SUR7"/>
    <property type="match status" value="1"/>
</dbReference>
<evidence type="ECO:0000256" key="1">
    <source>
        <dbReference type="SAM" id="MobiDB-lite"/>
    </source>
</evidence>
<dbReference type="AlphaFoldDB" id="A0A656KFR2"/>
<evidence type="ECO:0000313" key="4">
    <source>
        <dbReference type="Proteomes" id="UP000053110"/>
    </source>
</evidence>
<dbReference type="InterPro" id="IPR052413">
    <property type="entry name" value="SUR7_domain"/>
</dbReference>
<dbReference type="OrthoDB" id="2327445at2759"/>
<evidence type="ECO:0000313" key="3">
    <source>
        <dbReference type="EMBL" id="EPQ62407.1"/>
    </source>
</evidence>
<dbReference type="Proteomes" id="UP000053110">
    <property type="component" value="Unassembled WGS sequence"/>
</dbReference>
<feature type="transmembrane region" description="Helical" evidence="2">
    <location>
        <begin position="203"/>
        <end position="227"/>
    </location>
</feature>
<feature type="transmembrane region" description="Helical" evidence="2">
    <location>
        <begin position="77"/>
        <end position="97"/>
    </location>
</feature>
<evidence type="ECO:0008006" key="5">
    <source>
        <dbReference type="Google" id="ProtNLM"/>
    </source>
</evidence>
<name>A0A656KFR2_BLUGR</name>
<dbReference type="PANTHER" id="PTHR28019">
    <property type="entry name" value="CELL MEMBRANE PROTEIN YLR413W-RELATED"/>
    <property type="match status" value="1"/>
</dbReference>
<feature type="transmembrane region" description="Helical" evidence="2">
    <location>
        <begin position="284"/>
        <end position="311"/>
    </location>
</feature>
<evidence type="ECO:0000256" key="2">
    <source>
        <dbReference type="SAM" id="Phobius"/>
    </source>
</evidence>
<reference evidence="4" key="1">
    <citation type="journal article" date="2013" name="Nat. Genet.">
        <title>The wheat powdery mildew genome shows the unique evolution of an obligate biotroph.</title>
        <authorList>
            <person name="Wicker T."/>
            <person name="Oberhaensli S."/>
            <person name="Parlange F."/>
            <person name="Buchmann J.P."/>
            <person name="Shatalina M."/>
            <person name="Roffler S."/>
            <person name="Ben-David R."/>
            <person name="Dolezel J."/>
            <person name="Simkova H."/>
            <person name="Schulze-Lefert P."/>
            <person name="Spanu P.D."/>
            <person name="Bruggmann R."/>
            <person name="Amselem J."/>
            <person name="Quesneville H."/>
            <person name="Ver Loren van Themaat E."/>
            <person name="Paape T."/>
            <person name="Shimizu K.K."/>
            <person name="Keller B."/>
        </authorList>
    </citation>
    <scope>NUCLEOTIDE SEQUENCE [LARGE SCALE GENOMIC DNA]</scope>
    <source>
        <strain evidence="4">96224</strain>
    </source>
</reference>
<organism evidence="3 4">
    <name type="scientific">Blumeria graminis f. sp. tritici 96224</name>
    <dbReference type="NCBI Taxonomy" id="1268274"/>
    <lineage>
        <taxon>Eukaryota</taxon>
        <taxon>Fungi</taxon>
        <taxon>Dikarya</taxon>
        <taxon>Ascomycota</taxon>
        <taxon>Pezizomycotina</taxon>
        <taxon>Leotiomycetes</taxon>
        <taxon>Erysiphales</taxon>
        <taxon>Erysiphaceae</taxon>
        <taxon>Blumeria</taxon>
    </lineage>
</organism>
<protein>
    <recommendedName>
        <fullName evidence="5">Integral membrane protein</fullName>
    </recommendedName>
</protein>
<accession>A0A656KFR2</accession>
<dbReference type="PANTHER" id="PTHR28019:SF2">
    <property type="entry name" value="CELL MEMBRANE PROTEIN YLR413W-RELATED"/>
    <property type="match status" value="1"/>
</dbReference>
<gene>
    <name evidence="3" type="ORF">BGT96224_1728</name>
</gene>
<dbReference type="GO" id="GO:0005886">
    <property type="term" value="C:plasma membrane"/>
    <property type="evidence" value="ECO:0007669"/>
    <property type="project" value="InterPro"/>
</dbReference>
<dbReference type="GO" id="GO:0051285">
    <property type="term" value="C:cell cortex of cell tip"/>
    <property type="evidence" value="ECO:0007669"/>
    <property type="project" value="TreeGrafter"/>
</dbReference>
<proteinExistence type="predicted"/>
<sequence>MTIPSFRSLASQKSPETAAVEQTSEPEINQDAEISAVHATEDAANKNTMEEKVASNNDTQTPSGVNVKMATVMRKNWIAASSILFALSVIFLILTIIGNTKNKPVIRSTYFLKLNLANIIPASTPADIILVNSLARSLGLHDFYQVGLWNFCEGYNNEGISYCAKPKARFWFNPVEILLNELLSGATIALPADINKILDLIKLASNVMFCFFIAGACVNFVSIFIAPITLYSRWWSLPFVIWTFFGALFTTVATVIVTAMSIIFVNVSTSQPGLHIGASIGRSFFAFMWIATAFSILGWLIHVCLLCCCASRRDVLTGRKMGRTTQDTNTIPDEKAKPWAKRNLGITETGHGP</sequence>